<evidence type="ECO:0000313" key="2">
    <source>
        <dbReference type="Proteomes" id="UP000607653"/>
    </source>
</evidence>
<dbReference type="EMBL" id="DUZY01000001">
    <property type="protein sequence ID" value="DAD20983.1"/>
    <property type="molecule type" value="Genomic_DNA"/>
</dbReference>
<protein>
    <submittedName>
        <fullName evidence="1">Uncharacterized protein</fullName>
    </submittedName>
</protein>
<comment type="caution">
    <text evidence="1">The sequence shown here is derived from an EMBL/GenBank/DDBJ whole genome shotgun (WGS) entry which is preliminary data.</text>
</comment>
<reference evidence="1 2" key="1">
    <citation type="journal article" date="2020" name="Mol. Biol. Evol.">
        <title>Distinct Expression and Methylation Patterns for Genes with Different Fates following a Single Whole-Genome Duplication in Flowering Plants.</title>
        <authorList>
            <person name="Shi T."/>
            <person name="Rahmani R.S."/>
            <person name="Gugger P.F."/>
            <person name="Wang M."/>
            <person name="Li H."/>
            <person name="Zhang Y."/>
            <person name="Li Z."/>
            <person name="Wang Q."/>
            <person name="Van de Peer Y."/>
            <person name="Marchal K."/>
            <person name="Chen J."/>
        </authorList>
    </citation>
    <scope>NUCLEOTIDE SEQUENCE [LARGE SCALE GENOMIC DNA]</scope>
    <source>
        <tissue evidence="1">Leaf</tissue>
    </source>
</reference>
<keyword evidence="2" id="KW-1185">Reference proteome</keyword>
<name>A0A822XMQ9_NELNU</name>
<accession>A0A822XMQ9</accession>
<dbReference type="AlphaFoldDB" id="A0A822XMQ9"/>
<sequence>MFHRDVSLIYTFNDQHFSILVKEECPEKKLTNNNIFANQYFSKNQKVGACRKGLSPSKFAEDTRVKQDLELFSLPRIFTPTRKHIKIKKVKRIIGICFNRP</sequence>
<proteinExistence type="predicted"/>
<gene>
    <name evidence="1" type="ORF">HUJ06_022446</name>
</gene>
<dbReference type="Proteomes" id="UP000607653">
    <property type="component" value="Unassembled WGS sequence"/>
</dbReference>
<evidence type="ECO:0000313" key="1">
    <source>
        <dbReference type="EMBL" id="DAD20983.1"/>
    </source>
</evidence>
<organism evidence="1 2">
    <name type="scientific">Nelumbo nucifera</name>
    <name type="common">Sacred lotus</name>
    <dbReference type="NCBI Taxonomy" id="4432"/>
    <lineage>
        <taxon>Eukaryota</taxon>
        <taxon>Viridiplantae</taxon>
        <taxon>Streptophyta</taxon>
        <taxon>Embryophyta</taxon>
        <taxon>Tracheophyta</taxon>
        <taxon>Spermatophyta</taxon>
        <taxon>Magnoliopsida</taxon>
        <taxon>Proteales</taxon>
        <taxon>Nelumbonaceae</taxon>
        <taxon>Nelumbo</taxon>
    </lineage>
</organism>